<evidence type="ECO:0000313" key="4">
    <source>
        <dbReference type="EMBL" id="EFJ21126.1"/>
    </source>
</evidence>
<keyword evidence="5" id="KW-1185">Reference proteome</keyword>
<dbReference type="STRING" id="88036.D8S3L5"/>
<dbReference type="Gene3D" id="2.130.10.10">
    <property type="entry name" value="YVTN repeat-like/Quinoprotein amine dehydrogenase"/>
    <property type="match status" value="2"/>
</dbReference>
<dbReference type="InterPro" id="IPR036322">
    <property type="entry name" value="WD40_repeat_dom_sf"/>
</dbReference>
<sequence length="225" mass="24669">MWGLLTGDLIMTGDGRKSRVAVGCKCLHRLETAQLKSGALKRPAASTHSRITHSGEVLASASMDHTVRIWDLVRHAKIENGKWLHLAALQQYSCMASSDKTVCLWDARSSLCVQTSYGHQSSCNHAAFDPKGRDGGVYRCKWDRKDLHKVAEYATIDVEHQMGASSFSPPWLLSSFSVTLYDLATSKEVDPIREFQGHTDAIQAVVLDRAGKYMASAGHLGAIAI</sequence>
<dbReference type="InterPro" id="IPR015943">
    <property type="entry name" value="WD40/YVTN_repeat-like_dom_sf"/>
</dbReference>
<dbReference type="HOGENOM" id="CLU_000288_57_18_1"/>
<evidence type="ECO:0000256" key="1">
    <source>
        <dbReference type="ARBA" id="ARBA00022574"/>
    </source>
</evidence>
<dbReference type="PROSITE" id="PS50082">
    <property type="entry name" value="WD_REPEATS_2"/>
    <property type="match status" value="1"/>
</dbReference>
<dbReference type="PANTHER" id="PTHR14604">
    <property type="entry name" value="WD40 REPEAT PF20"/>
    <property type="match status" value="1"/>
</dbReference>
<proteinExistence type="predicted"/>
<evidence type="ECO:0000256" key="2">
    <source>
        <dbReference type="ARBA" id="ARBA00022737"/>
    </source>
</evidence>
<dbReference type="KEGG" id="smo:SELMODRAFT_417784"/>
<evidence type="ECO:0008006" key="6">
    <source>
        <dbReference type="Google" id="ProtNLM"/>
    </source>
</evidence>
<reference evidence="4 5" key="1">
    <citation type="journal article" date="2011" name="Science">
        <title>The Selaginella genome identifies genetic changes associated with the evolution of vascular plants.</title>
        <authorList>
            <person name="Banks J.A."/>
            <person name="Nishiyama T."/>
            <person name="Hasebe M."/>
            <person name="Bowman J.L."/>
            <person name="Gribskov M."/>
            <person name="dePamphilis C."/>
            <person name="Albert V.A."/>
            <person name="Aono N."/>
            <person name="Aoyama T."/>
            <person name="Ambrose B.A."/>
            <person name="Ashton N.W."/>
            <person name="Axtell M.J."/>
            <person name="Barker E."/>
            <person name="Barker M.S."/>
            <person name="Bennetzen J.L."/>
            <person name="Bonawitz N.D."/>
            <person name="Chapple C."/>
            <person name="Cheng C."/>
            <person name="Correa L.G."/>
            <person name="Dacre M."/>
            <person name="DeBarry J."/>
            <person name="Dreyer I."/>
            <person name="Elias M."/>
            <person name="Engstrom E.M."/>
            <person name="Estelle M."/>
            <person name="Feng L."/>
            <person name="Finet C."/>
            <person name="Floyd S.K."/>
            <person name="Frommer W.B."/>
            <person name="Fujita T."/>
            <person name="Gramzow L."/>
            <person name="Gutensohn M."/>
            <person name="Harholt J."/>
            <person name="Hattori M."/>
            <person name="Heyl A."/>
            <person name="Hirai T."/>
            <person name="Hiwatashi Y."/>
            <person name="Ishikawa M."/>
            <person name="Iwata M."/>
            <person name="Karol K.G."/>
            <person name="Koehler B."/>
            <person name="Kolukisaoglu U."/>
            <person name="Kubo M."/>
            <person name="Kurata T."/>
            <person name="Lalonde S."/>
            <person name="Li K."/>
            <person name="Li Y."/>
            <person name="Litt A."/>
            <person name="Lyons E."/>
            <person name="Manning G."/>
            <person name="Maruyama T."/>
            <person name="Michael T.P."/>
            <person name="Mikami K."/>
            <person name="Miyazaki S."/>
            <person name="Morinaga S."/>
            <person name="Murata T."/>
            <person name="Mueller-Roeber B."/>
            <person name="Nelson D.R."/>
            <person name="Obara M."/>
            <person name="Oguri Y."/>
            <person name="Olmstead R.G."/>
            <person name="Onodera N."/>
            <person name="Petersen B.L."/>
            <person name="Pils B."/>
            <person name="Prigge M."/>
            <person name="Rensing S.A."/>
            <person name="Riano-Pachon D.M."/>
            <person name="Roberts A.W."/>
            <person name="Sato Y."/>
            <person name="Scheller H.V."/>
            <person name="Schulz B."/>
            <person name="Schulz C."/>
            <person name="Shakirov E.V."/>
            <person name="Shibagaki N."/>
            <person name="Shinohara N."/>
            <person name="Shippen D.E."/>
            <person name="Soerensen I."/>
            <person name="Sotooka R."/>
            <person name="Sugimoto N."/>
            <person name="Sugita M."/>
            <person name="Sumikawa N."/>
            <person name="Tanurdzic M."/>
            <person name="Theissen G."/>
            <person name="Ulvskov P."/>
            <person name="Wakazuki S."/>
            <person name="Weng J.K."/>
            <person name="Willats W.W."/>
            <person name="Wipf D."/>
            <person name="Wolf P.G."/>
            <person name="Yang L."/>
            <person name="Zimmer A.D."/>
            <person name="Zhu Q."/>
            <person name="Mitros T."/>
            <person name="Hellsten U."/>
            <person name="Loque D."/>
            <person name="Otillar R."/>
            <person name="Salamov A."/>
            <person name="Schmutz J."/>
            <person name="Shapiro H."/>
            <person name="Lindquist E."/>
            <person name="Lucas S."/>
            <person name="Rokhsar D."/>
            <person name="Grigoriev I.V."/>
        </authorList>
    </citation>
    <scope>NUCLEOTIDE SEQUENCE [LARGE SCALE GENOMIC DNA]</scope>
</reference>
<organism evidence="5">
    <name type="scientific">Selaginella moellendorffii</name>
    <name type="common">Spikemoss</name>
    <dbReference type="NCBI Taxonomy" id="88036"/>
    <lineage>
        <taxon>Eukaryota</taxon>
        <taxon>Viridiplantae</taxon>
        <taxon>Streptophyta</taxon>
        <taxon>Embryophyta</taxon>
        <taxon>Tracheophyta</taxon>
        <taxon>Lycopodiopsida</taxon>
        <taxon>Selaginellales</taxon>
        <taxon>Selaginellaceae</taxon>
        <taxon>Selaginella</taxon>
    </lineage>
</organism>
<dbReference type="InterPro" id="IPR050995">
    <property type="entry name" value="WD-F-box_domain-protein"/>
</dbReference>
<dbReference type="InterPro" id="IPR019775">
    <property type="entry name" value="WD40_repeat_CS"/>
</dbReference>
<dbReference type="InterPro" id="IPR001680">
    <property type="entry name" value="WD40_rpt"/>
</dbReference>
<keyword evidence="2" id="KW-0677">Repeat</keyword>
<evidence type="ECO:0000256" key="3">
    <source>
        <dbReference type="PROSITE-ProRule" id="PRU00221"/>
    </source>
</evidence>
<protein>
    <recommendedName>
        <fullName evidence="6">Peroxin-7</fullName>
    </recommendedName>
</protein>
<dbReference type="Gramene" id="EFJ21126">
    <property type="protein sequence ID" value="EFJ21126"/>
    <property type="gene ID" value="SELMODRAFT_417784"/>
</dbReference>
<name>D8S3L5_SELML</name>
<dbReference type="SUPFAM" id="SSF50978">
    <property type="entry name" value="WD40 repeat-like"/>
    <property type="match status" value="1"/>
</dbReference>
<dbReference type="Pfam" id="PF00400">
    <property type="entry name" value="WD40"/>
    <property type="match status" value="2"/>
</dbReference>
<dbReference type="Proteomes" id="UP000001514">
    <property type="component" value="Unassembled WGS sequence"/>
</dbReference>
<evidence type="ECO:0000313" key="5">
    <source>
        <dbReference type="Proteomes" id="UP000001514"/>
    </source>
</evidence>
<keyword evidence="1 3" id="KW-0853">WD repeat</keyword>
<gene>
    <name evidence="4" type="ORF">SELMODRAFT_417784</name>
</gene>
<feature type="repeat" description="WD" evidence="3">
    <location>
        <begin position="54"/>
        <end position="80"/>
    </location>
</feature>
<dbReference type="PANTHER" id="PTHR14604:SF3">
    <property type="entry name" value="SPERM-ASSOCIATED ANTIGEN 16 PROTEIN"/>
    <property type="match status" value="1"/>
</dbReference>
<dbReference type="EMBL" id="GL377600">
    <property type="protein sequence ID" value="EFJ21126.1"/>
    <property type="molecule type" value="Genomic_DNA"/>
</dbReference>
<dbReference type="AlphaFoldDB" id="D8S3L5"/>
<accession>D8S3L5</accession>
<dbReference type="PROSITE" id="PS00678">
    <property type="entry name" value="WD_REPEATS_1"/>
    <property type="match status" value="1"/>
</dbReference>
<dbReference type="InParanoid" id="D8S3L5"/>
<dbReference type="SMART" id="SM00320">
    <property type="entry name" value="WD40"/>
    <property type="match status" value="3"/>
</dbReference>